<evidence type="ECO:0000256" key="6">
    <source>
        <dbReference type="ARBA" id="ARBA00022516"/>
    </source>
</evidence>
<keyword evidence="11 16" id="KW-1133">Transmembrane helix</keyword>
<dbReference type="PANTHER" id="PTHR12317">
    <property type="entry name" value="DIACYLGLYCEROL O-ACYLTRANSFERASE"/>
    <property type="match status" value="1"/>
</dbReference>
<evidence type="ECO:0000256" key="11">
    <source>
        <dbReference type="ARBA" id="ARBA00022989"/>
    </source>
</evidence>
<comment type="pathway">
    <text evidence="2 16">Glycerolipid metabolism; triacylglycerol biosynthesis.</text>
</comment>
<dbReference type="GO" id="GO:0005789">
    <property type="term" value="C:endoplasmic reticulum membrane"/>
    <property type="evidence" value="ECO:0007669"/>
    <property type="project" value="UniProtKB-SubCell"/>
</dbReference>
<gene>
    <name evidence="18" type="ORF">D9611_005860</name>
</gene>
<comment type="pathway">
    <text evidence="3">Lipid metabolism.</text>
</comment>
<evidence type="ECO:0000256" key="9">
    <source>
        <dbReference type="ARBA" id="ARBA00022798"/>
    </source>
</evidence>
<sequence>MRSEDSGQPVTARALPPSSSFLAIGGAACANSEPFLTLNSIPSSPKRSRGSTSILRHNQQYGYSAMAPSEEKKHANGDNDSGYTSLKDKENGKDKGGKDRPGMVPRTLSAAALKSSLGKLSGKGGPVGSVQFVPARVPTKRRLQTLAVATWSVMIVITTCFWLFLWSFPPLWPLLTLYSIWALFIDTAPERGGRASHLMRSLPFWRYWADYYPATFLKEAELPPDRPYVFGYHPHGIIGTGALATFGTEATGFSKAFPGIRPRLLTLTTNFQMPFYRDILLAMGICSVSKASCSNILKSAPGAAITIVVGGAAESLSAHPGTADLTLRKRLGFIKLAIQHGADLVPVFSFGENDIYQQMPNEKGTTVYALQRKFQAIFGFTLPLFHGRGLLNYNVGLMPYRRRIVAVIGKPIHVKQHDKPDLKEVMEVQQRYIAELTRIWDSYKDEFAKTRVRELRLVD</sequence>
<evidence type="ECO:0000256" key="15">
    <source>
        <dbReference type="ARBA" id="ARBA00048109"/>
    </source>
</evidence>
<comment type="caution">
    <text evidence="16">Lacks conserved residue(s) required for the propagation of feature annotation.</text>
</comment>
<evidence type="ECO:0000256" key="4">
    <source>
        <dbReference type="ARBA" id="ARBA00005420"/>
    </source>
</evidence>
<protein>
    <recommendedName>
        <fullName evidence="5 16">Diacylglycerol O-acyltransferase</fullName>
        <ecNumber evidence="5 16">2.3.1.20</ecNumber>
    </recommendedName>
</protein>
<evidence type="ECO:0000256" key="14">
    <source>
        <dbReference type="ARBA" id="ARBA00023315"/>
    </source>
</evidence>
<keyword evidence="13 16" id="KW-0472">Membrane</keyword>
<evidence type="ECO:0000256" key="8">
    <source>
        <dbReference type="ARBA" id="ARBA00022692"/>
    </source>
</evidence>
<keyword evidence="9" id="KW-0319">Glycerol metabolism</keyword>
<keyword evidence="14 16" id="KW-0012">Acyltransferase</keyword>
<dbReference type="GO" id="GO:0006071">
    <property type="term" value="P:glycerol metabolic process"/>
    <property type="evidence" value="ECO:0007669"/>
    <property type="project" value="UniProtKB-UniRule"/>
</dbReference>
<dbReference type="InterPro" id="IPR007130">
    <property type="entry name" value="DAGAT"/>
</dbReference>
<keyword evidence="10 16" id="KW-0256">Endoplasmic reticulum</keyword>
<evidence type="ECO:0000256" key="10">
    <source>
        <dbReference type="ARBA" id="ARBA00022824"/>
    </source>
</evidence>
<dbReference type="UniPathway" id="UPA00282"/>
<dbReference type="AlphaFoldDB" id="A0A8H5FL86"/>
<dbReference type="PANTHER" id="PTHR12317:SF0">
    <property type="entry name" value="ACYLTRANSFERASE"/>
    <property type="match status" value="1"/>
</dbReference>
<keyword evidence="19" id="KW-1185">Reference proteome</keyword>
<evidence type="ECO:0000256" key="12">
    <source>
        <dbReference type="ARBA" id="ARBA00023098"/>
    </source>
</evidence>
<dbReference type="GO" id="GO:0019432">
    <property type="term" value="P:triglyceride biosynthetic process"/>
    <property type="evidence" value="ECO:0007669"/>
    <property type="project" value="UniProtKB-UniRule"/>
</dbReference>
<evidence type="ECO:0000256" key="16">
    <source>
        <dbReference type="RuleBase" id="RU367023"/>
    </source>
</evidence>
<evidence type="ECO:0000256" key="13">
    <source>
        <dbReference type="ARBA" id="ARBA00023136"/>
    </source>
</evidence>
<dbReference type="Pfam" id="PF03982">
    <property type="entry name" value="DAGAT"/>
    <property type="match status" value="1"/>
</dbReference>
<feature type="compositionally biased region" description="Basic and acidic residues" evidence="17">
    <location>
        <begin position="86"/>
        <end position="101"/>
    </location>
</feature>
<feature type="region of interest" description="Disordered" evidence="17">
    <location>
        <begin position="35"/>
        <end position="104"/>
    </location>
</feature>
<evidence type="ECO:0000256" key="7">
    <source>
        <dbReference type="ARBA" id="ARBA00022679"/>
    </source>
</evidence>
<feature type="compositionally biased region" description="Polar residues" evidence="17">
    <location>
        <begin position="37"/>
        <end position="62"/>
    </location>
</feature>
<dbReference type="Proteomes" id="UP000541558">
    <property type="component" value="Unassembled WGS sequence"/>
</dbReference>
<evidence type="ECO:0000256" key="2">
    <source>
        <dbReference type="ARBA" id="ARBA00004771"/>
    </source>
</evidence>
<comment type="function">
    <text evidence="16">Catalyzes the terminal and only committed step in triacylglycerol synthesis by using diacylglycerol and fatty acyl CoA as substrates.</text>
</comment>
<evidence type="ECO:0000256" key="17">
    <source>
        <dbReference type="SAM" id="MobiDB-lite"/>
    </source>
</evidence>
<comment type="subcellular location">
    <subcellularLocation>
        <location evidence="1 16">Endoplasmic reticulum membrane</location>
        <topology evidence="1 16">Multi-pass membrane protein</topology>
    </subcellularLocation>
</comment>
<dbReference type="EMBL" id="JAACJK010000002">
    <property type="protein sequence ID" value="KAF5340934.1"/>
    <property type="molecule type" value="Genomic_DNA"/>
</dbReference>
<organism evidence="18 19">
    <name type="scientific">Ephemerocybe angulata</name>
    <dbReference type="NCBI Taxonomy" id="980116"/>
    <lineage>
        <taxon>Eukaryota</taxon>
        <taxon>Fungi</taxon>
        <taxon>Dikarya</taxon>
        <taxon>Basidiomycota</taxon>
        <taxon>Agaricomycotina</taxon>
        <taxon>Agaricomycetes</taxon>
        <taxon>Agaricomycetidae</taxon>
        <taxon>Agaricales</taxon>
        <taxon>Agaricineae</taxon>
        <taxon>Psathyrellaceae</taxon>
        <taxon>Ephemerocybe</taxon>
    </lineage>
</organism>
<dbReference type="GO" id="GO:0004144">
    <property type="term" value="F:diacylglycerol O-acyltransferase activity"/>
    <property type="evidence" value="ECO:0007669"/>
    <property type="project" value="UniProtKB-UniRule"/>
</dbReference>
<keyword evidence="7" id="KW-0808">Transferase</keyword>
<dbReference type="OrthoDB" id="264532at2759"/>
<comment type="caution">
    <text evidence="18">The sequence shown here is derived from an EMBL/GenBank/DDBJ whole genome shotgun (WGS) entry which is preliminary data.</text>
</comment>
<comment type="catalytic activity">
    <reaction evidence="15 16">
        <text>an acyl-CoA + a 1,2-diacyl-sn-glycerol = a triacyl-sn-glycerol + CoA</text>
        <dbReference type="Rhea" id="RHEA:10868"/>
        <dbReference type="ChEBI" id="CHEBI:17815"/>
        <dbReference type="ChEBI" id="CHEBI:57287"/>
        <dbReference type="ChEBI" id="CHEBI:58342"/>
        <dbReference type="ChEBI" id="CHEBI:64615"/>
        <dbReference type="EC" id="2.3.1.20"/>
    </reaction>
</comment>
<proteinExistence type="inferred from homology"/>
<accession>A0A8H5FL86</accession>
<evidence type="ECO:0000256" key="1">
    <source>
        <dbReference type="ARBA" id="ARBA00004477"/>
    </source>
</evidence>
<evidence type="ECO:0000256" key="5">
    <source>
        <dbReference type="ARBA" id="ARBA00013244"/>
    </source>
</evidence>
<evidence type="ECO:0000256" key="3">
    <source>
        <dbReference type="ARBA" id="ARBA00005189"/>
    </source>
</evidence>
<keyword evidence="12 16" id="KW-0443">Lipid metabolism</keyword>
<keyword evidence="8 16" id="KW-0812">Transmembrane</keyword>
<comment type="similarity">
    <text evidence="4 16">Belongs to the diacylglycerol acyltransferase family.</text>
</comment>
<dbReference type="EC" id="2.3.1.20" evidence="5 16"/>
<dbReference type="PROSITE" id="PS51257">
    <property type="entry name" value="PROKAR_LIPOPROTEIN"/>
    <property type="match status" value="1"/>
</dbReference>
<evidence type="ECO:0000313" key="19">
    <source>
        <dbReference type="Proteomes" id="UP000541558"/>
    </source>
</evidence>
<dbReference type="CDD" id="cd07987">
    <property type="entry name" value="LPLAT_MGAT-like"/>
    <property type="match status" value="1"/>
</dbReference>
<reference evidence="18 19" key="1">
    <citation type="journal article" date="2020" name="ISME J.">
        <title>Uncovering the hidden diversity of litter-decomposition mechanisms in mushroom-forming fungi.</title>
        <authorList>
            <person name="Floudas D."/>
            <person name="Bentzer J."/>
            <person name="Ahren D."/>
            <person name="Johansson T."/>
            <person name="Persson P."/>
            <person name="Tunlid A."/>
        </authorList>
    </citation>
    <scope>NUCLEOTIDE SEQUENCE [LARGE SCALE GENOMIC DNA]</scope>
    <source>
        <strain evidence="18 19">CBS 175.51</strain>
    </source>
</reference>
<keyword evidence="6 16" id="KW-0444">Lipid biosynthesis</keyword>
<feature type="transmembrane region" description="Helical" evidence="16">
    <location>
        <begin position="146"/>
        <end position="165"/>
    </location>
</feature>
<name>A0A8H5FL86_9AGAR</name>
<evidence type="ECO:0000313" key="18">
    <source>
        <dbReference type="EMBL" id="KAF5340934.1"/>
    </source>
</evidence>